<dbReference type="EMBL" id="JAGSOJ010000007">
    <property type="protein sequence ID" value="MCM1992787.1"/>
    <property type="molecule type" value="Genomic_DNA"/>
</dbReference>
<sequence length="181" mass="21478">MYYNRVFVLLRKNQYNEVLEEALKGLTIYVDNLHNGRFLYNIIVTLMHMVTMISNKQKCLERYIPLVVSCFKSIKNKEVTEKSQKMLEEIAFVINERMEKENKKDVQELISRIKEISIKRQDDTSDEFLLADIMEIEGSLYGYYFSKAQKELLVLRIVISQNNVKVEFIEDVKEIESYRGI</sequence>
<evidence type="ECO:0000313" key="1">
    <source>
        <dbReference type="EMBL" id="MCM1992787.1"/>
    </source>
</evidence>
<reference evidence="1" key="1">
    <citation type="journal article" date="2021" name="mSystems">
        <title>Bacteria and Archaea Synergistically Convert Glycine Betaine to Biogenic Methane in the Formosa Cold Seep of the South China Sea.</title>
        <authorList>
            <person name="Li L."/>
            <person name="Zhang W."/>
            <person name="Zhang S."/>
            <person name="Song L."/>
            <person name="Sun Q."/>
            <person name="Zhang H."/>
            <person name="Xiang H."/>
            <person name="Dong X."/>
        </authorList>
    </citation>
    <scope>NUCLEOTIDE SEQUENCE</scope>
    <source>
        <strain evidence="1">ZWT</strain>
    </source>
</reference>
<keyword evidence="2" id="KW-1185">Reference proteome</keyword>
<dbReference type="Proteomes" id="UP001056429">
    <property type="component" value="Unassembled WGS sequence"/>
</dbReference>
<organism evidence="1 2">
    <name type="scientific">Oceanirhabdus seepicola</name>
    <dbReference type="NCBI Taxonomy" id="2828781"/>
    <lineage>
        <taxon>Bacteria</taxon>
        <taxon>Bacillati</taxon>
        <taxon>Bacillota</taxon>
        <taxon>Clostridia</taxon>
        <taxon>Eubacteriales</taxon>
        <taxon>Clostridiaceae</taxon>
        <taxon>Oceanirhabdus</taxon>
    </lineage>
</organism>
<dbReference type="RefSeq" id="WP_250861955.1">
    <property type="nucleotide sequence ID" value="NZ_JAGSOJ010000007.1"/>
</dbReference>
<reference evidence="1" key="2">
    <citation type="submission" date="2021-04" db="EMBL/GenBank/DDBJ databases">
        <authorList>
            <person name="Dong X."/>
        </authorList>
    </citation>
    <scope>NUCLEOTIDE SEQUENCE</scope>
    <source>
        <strain evidence="1">ZWT</strain>
    </source>
</reference>
<proteinExistence type="predicted"/>
<gene>
    <name evidence="1" type="ORF">KDK92_23970</name>
</gene>
<accession>A0A9J6P881</accession>
<comment type="caution">
    <text evidence="1">The sequence shown here is derived from an EMBL/GenBank/DDBJ whole genome shotgun (WGS) entry which is preliminary data.</text>
</comment>
<evidence type="ECO:0000313" key="2">
    <source>
        <dbReference type="Proteomes" id="UP001056429"/>
    </source>
</evidence>
<dbReference type="AlphaFoldDB" id="A0A9J6P881"/>
<protein>
    <submittedName>
        <fullName evidence="1">Uncharacterized protein</fullName>
    </submittedName>
</protein>
<name>A0A9J6P881_9CLOT</name>